<dbReference type="Gene3D" id="3.40.190.150">
    <property type="entry name" value="Bordetella uptake gene, domain 1"/>
    <property type="match status" value="1"/>
</dbReference>
<sequence length="330" mass="35217">MRDRGVLFRVVGGLCAVLLVGTALYDVRQSAASGDGSQEKLLLIAPAAPGGGWDTLAREMQNGLREEELRFNVEVRNAEGAGGTIGLAQTAGRDGQANVLTMTGLGMVGAVETTGSPYSMEDSTPIAQLASEYLVVAVPKDSPYEDLDDLAEDWTERSETLPVSGGSMGGVDQIFAARVAQSMDVAPGEINYLPYSGGGEVLTSLLSGTSEVGFGTLGDFSDQMEEDGPLRALAISSPDRLEGVDLPTILEQGYDVEMSNWRGVIAPPGLSDEEAAALEELVRELLATPSWEDTLERNRWTDTFQDREGFSEFLEEEVALTQETVEELGL</sequence>
<name>A0A7K2IUC6_9ACTN</name>
<reference evidence="3 4" key="1">
    <citation type="journal article" date="2019" name="Nat. Commun.">
        <title>The antimicrobial potential of Streptomyces from insect microbiomes.</title>
        <authorList>
            <person name="Chevrette M.G."/>
            <person name="Carlson C.M."/>
            <person name="Ortega H.E."/>
            <person name="Thomas C."/>
            <person name="Ananiev G.E."/>
            <person name="Barns K.J."/>
            <person name="Book A.J."/>
            <person name="Cagnazzo J."/>
            <person name="Carlos C."/>
            <person name="Flanigan W."/>
            <person name="Grubbs K.J."/>
            <person name="Horn H.A."/>
            <person name="Hoffmann F.M."/>
            <person name="Klassen J.L."/>
            <person name="Knack J.J."/>
            <person name="Lewin G.R."/>
            <person name="McDonald B.R."/>
            <person name="Muller L."/>
            <person name="Melo W.G.P."/>
            <person name="Pinto-Tomas A.A."/>
            <person name="Schmitz A."/>
            <person name="Wendt-Pienkowski E."/>
            <person name="Wildman S."/>
            <person name="Zhao M."/>
            <person name="Zhang F."/>
            <person name="Bugni T.S."/>
            <person name="Andes D.R."/>
            <person name="Pupo M.T."/>
            <person name="Currie C.R."/>
        </authorList>
    </citation>
    <scope>NUCLEOTIDE SEQUENCE [LARGE SCALE GENOMIC DNA]</scope>
    <source>
        <strain evidence="3 4">SID5840</strain>
    </source>
</reference>
<keyword evidence="2" id="KW-1133">Transmembrane helix</keyword>
<dbReference type="PANTHER" id="PTHR42928:SF3">
    <property type="entry name" value="UPF0065 PROTEIN YFLP"/>
    <property type="match status" value="1"/>
</dbReference>
<accession>A0A7K2IUC6</accession>
<dbReference type="AlphaFoldDB" id="A0A7K2IUC6"/>
<keyword evidence="2" id="KW-0812">Transmembrane</keyword>
<dbReference type="EMBL" id="WWHY01000001">
    <property type="protein sequence ID" value="MYR33467.1"/>
    <property type="molecule type" value="Genomic_DNA"/>
</dbReference>
<evidence type="ECO:0000256" key="2">
    <source>
        <dbReference type="SAM" id="Phobius"/>
    </source>
</evidence>
<dbReference type="InterPro" id="IPR042100">
    <property type="entry name" value="Bug_dom1"/>
</dbReference>
<evidence type="ECO:0000256" key="1">
    <source>
        <dbReference type="ARBA" id="ARBA00006987"/>
    </source>
</evidence>
<comment type="caution">
    <text evidence="3">The sequence shown here is derived from an EMBL/GenBank/DDBJ whole genome shotgun (WGS) entry which is preliminary data.</text>
</comment>
<dbReference type="CDD" id="cd07012">
    <property type="entry name" value="PBP2_Bug_TTT"/>
    <property type="match status" value="1"/>
</dbReference>
<dbReference type="RefSeq" id="WP_161111195.1">
    <property type="nucleotide sequence ID" value="NZ_JBEYGQ010000017.1"/>
</dbReference>
<dbReference type="Gene3D" id="3.40.190.10">
    <property type="entry name" value="Periplasmic binding protein-like II"/>
    <property type="match status" value="1"/>
</dbReference>
<feature type="transmembrane region" description="Helical" evidence="2">
    <location>
        <begin position="7"/>
        <end position="25"/>
    </location>
</feature>
<dbReference type="PANTHER" id="PTHR42928">
    <property type="entry name" value="TRICARBOXYLATE-BINDING PROTEIN"/>
    <property type="match status" value="1"/>
</dbReference>
<dbReference type="PIRSF" id="PIRSF017082">
    <property type="entry name" value="YflP"/>
    <property type="match status" value="1"/>
</dbReference>
<protein>
    <submittedName>
        <fullName evidence="3">Tripartite tricarboxylate transporter substrate binding protein</fullName>
    </submittedName>
</protein>
<dbReference type="Pfam" id="PF03401">
    <property type="entry name" value="TctC"/>
    <property type="match status" value="1"/>
</dbReference>
<comment type="similarity">
    <text evidence="1">Belongs to the UPF0065 (bug) family.</text>
</comment>
<dbReference type="Proteomes" id="UP000467124">
    <property type="component" value="Unassembled WGS sequence"/>
</dbReference>
<evidence type="ECO:0000313" key="3">
    <source>
        <dbReference type="EMBL" id="MYR33467.1"/>
    </source>
</evidence>
<gene>
    <name evidence="3" type="ORF">GTW20_14650</name>
</gene>
<proteinExistence type="inferred from homology"/>
<keyword evidence="2" id="KW-0472">Membrane</keyword>
<dbReference type="SUPFAM" id="SSF53850">
    <property type="entry name" value="Periplasmic binding protein-like II"/>
    <property type="match status" value="1"/>
</dbReference>
<organism evidence="3 4">
    <name type="scientific">Nocardiopsis alba</name>
    <dbReference type="NCBI Taxonomy" id="53437"/>
    <lineage>
        <taxon>Bacteria</taxon>
        <taxon>Bacillati</taxon>
        <taxon>Actinomycetota</taxon>
        <taxon>Actinomycetes</taxon>
        <taxon>Streptosporangiales</taxon>
        <taxon>Nocardiopsidaceae</taxon>
        <taxon>Nocardiopsis</taxon>
    </lineage>
</organism>
<dbReference type="InterPro" id="IPR005064">
    <property type="entry name" value="BUG"/>
</dbReference>
<evidence type="ECO:0000313" key="4">
    <source>
        <dbReference type="Proteomes" id="UP000467124"/>
    </source>
</evidence>